<feature type="region of interest" description="Disordered" evidence="6">
    <location>
        <begin position="2217"/>
        <end position="2248"/>
    </location>
</feature>
<evidence type="ECO:0000313" key="9">
    <source>
        <dbReference type="EMBL" id="GBG33770.1"/>
    </source>
</evidence>
<dbReference type="InterPro" id="IPR053879">
    <property type="entry name" value="HYDIN_VesB_CFA65-like_Ig"/>
</dbReference>
<feature type="region of interest" description="Disordered" evidence="6">
    <location>
        <begin position="90"/>
        <end position="113"/>
    </location>
</feature>
<feature type="domain" description="HYDIN/VesB/CFA65-like Ig-like" evidence="8">
    <location>
        <begin position="312"/>
        <end position="403"/>
    </location>
</feature>
<feature type="compositionally biased region" description="Acidic residues" evidence="6">
    <location>
        <begin position="2318"/>
        <end position="2330"/>
    </location>
</feature>
<dbReference type="NCBIfam" id="NF012200">
    <property type="entry name" value="choice_anch_D"/>
    <property type="match status" value="2"/>
</dbReference>
<feature type="compositionally biased region" description="Polar residues" evidence="6">
    <location>
        <begin position="2238"/>
        <end position="2248"/>
    </location>
</feature>
<evidence type="ECO:0000256" key="6">
    <source>
        <dbReference type="SAM" id="MobiDB-lite"/>
    </source>
</evidence>
<proteinExistence type="predicted"/>
<dbReference type="InterPro" id="IPR031549">
    <property type="entry name" value="ASH"/>
</dbReference>
<dbReference type="OrthoDB" id="442692at2759"/>
<feature type="compositionally biased region" description="Basic residues" evidence="6">
    <location>
        <begin position="1662"/>
        <end position="1672"/>
    </location>
</feature>
<dbReference type="PANTHER" id="PTHR23053">
    <property type="entry name" value="DLEC1 DELETED IN LUNG AND ESOPHAGEAL CANCER 1"/>
    <property type="match status" value="1"/>
</dbReference>
<evidence type="ECO:0000259" key="8">
    <source>
        <dbReference type="Pfam" id="PF22544"/>
    </source>
</evidence>
<feature type="compositionally biased region" description="Acidic residues" evidence="6">
    <location>
        <begin position="2689"/>
        <end position="2698"/>
    </location>
</feature>
<comment type="subcellular location">
    <subcellularLocation>
        <location evidence="1">Cell projection</location>
        <location evidence="1">Cilium</location>
    </subcellularLocation>
    <subcellularLocation>
        <location evidence="2">Cytoplasm</location>
    </subcellularLocation>
</comment>
<dbReference type="InterPro" id="IPR033305">
    <property type="entry name" value="Hydin-like"/>
</dbReference>
<dbReference type="GO" id="GO:1904158">
    <property type="term" value="P:axonemal central apparatus assembly"/>
    <property type="evidence" value="ECO:0007669"/>
    <property type="project" value="TreeGrafter"/>
</dbReference>
<feature type="region of interest" description="Disordered" evidence="6">
    <location>
        <begin position="1530"/>
        <end position="1558"/>
    </location>
</feature>
<feature type="domain" description="HYDIN/VesB/CFA65-like Ig-like" evidence="8">
    <location>
        <begin position="664"/>
        <end position="766"/>
    </location>
</feature>
<feature type="region of interest" description="Disordered" evidence="6">
    <location>
        <begin position="1604"/>
        <end position="1675"/>
    </location>
</feature>
<dbReference type="GO" id="GO:0005930">
    <property type="term" value="C:axoneme"/>
    <property type="evidence" value="ECO:0007669"/>
    <property type="project" value="TreeGrafter"/>
</dbReference>
<evidence type="ECO:0000256" key="4">
    <source>
        <dbReference type="ARBA" id="ARBA00023069"/>
    </source>
</evidence>
<feature type="compositionally biased region" description="Basic and acidic residues" evidence="6">
    <location>
        <begin position="101"/>
        <end position="113"/>
    </location>
</feature>
<evidence type="ECO:0000256" key="1">
    <source>
        <dbReference type="ARBA" id="ARBA00004138"/>
    </source>
</evidence>
<keyword evidence="4" id="KW-0969">Cilium</keyword>
<comment type="caution">
    <text evidence="9">The sequence shown here is derived from an EMBL/GenBank/DDBJ whole genome shotgun (WGS) entry which is preliminary data.</text>
</comment>
<feature type="compositionally biased region" description="Basic and acidic residues" evidence="6">
    <location>
        <begin position="3004"/>
        <end position="3014"/>
    </location>
</feature>
<feature type="region of interest" description="Disordered" evidence="6">
    <location>
        <begin position="2688"/>
        <end position="2714"/>
    </location>
</feature>
<evidence type="ECO:0000313" key="10">
    <source>
        <dbReference type="Proteomes" id="UP000241890"/>
    </source>
</evidence>
<dbReference type="Pfam" id="PF15780">
    <property type="entry name" value="ASH"/>
    <property type="match status" value="1"/>
</dbReference>
<sequence>MTEMNSVEKRGKTRAIKLIYVTARTRDRFDTFSIVALCSVNNGRPSVRVESGGIRSVLKKHLGDLCVAIKSCKMDGLTSCRILHERSKSHADKMTTSGLKEQQRVHDGDSREELDANTSDSFAIMKKQKAAKKVKLPPHIKYPRYMSAEEERQAHLYKPTPSMLTQELSTASSDQGLGGGRRNRFPVPEIVEFIKDPNAEGCTVPLDEPIFQPYPLHMQFKDYTEYGVYRQTLYFRNNDSVPRRMRVEALDGPNFSVRPNPRANDRIAPGMEVSFEVTFKPHGKRDYREKLVCVTEREKFLVEISALGPWACMDFPDEIGFGTCPVNHENERTFLVRNIGERDTRFALRATEPFDVRPRAGFLAMHESVQVTVTFNSDYCAEFDGEMEVAYENGQASYVHVHGSTESINVSIDKPVAEVDPAYISLMSTCTVLISNDSDIPVDFEWKSFATALEDGNEKTRLLQELDRLEAIEAATANPILLKQKYRHLRRAVEDDAMLFADENFRIEPLTGQVWSHSAKEVTISFSPLIAADYASIACLAVTGRENRIPLKILGQGIGPKAAFSAAIVDFGTVFIGSEHTHSIEIENRGDIRCEYLLDAPSEDLASALTFSPSMGTLEVGETRKLQIDFCSGKLGAFSEIITFSMTGSNDKLRVRVKGNVVGPTFDVNVAEFAFGRIAYGFANTREFVISNTSEIPMEFALRVPGDGKFDEPEFVVTPSAGTIEAGQEQNVTLTFTSRTVTRYQMDLVIDVINIGQAQRTIPIQAECAVAAVGVHAGAPLEAPQDGFQAVIPDGEDYGGSDSSREGDLHLEFGPCFLRYPYTRQLLLRNTSDVRARFEIVPQDEATLPLASYEPSEMIGTIEPMSEHRVDVTMRVEKLGKFSLPLLVRIQGSDKPPLMVDVAAHGCGPRIVVEPSLEIDFDTVTCLTTAKRSFRMHNRSLIAAPYANFLKDSKSKFTLDCAEGCLGPGEDIECTVSVCPDDASTHRDELHIVVTEGESIVMQLKAKGTGTTMFCKELKELQVCNFGNVFTNRVHEKKFLLENRGRREQTLSWTNLALEDKIEERKKRIMEQDRLLRDKDPEVQKRAARIRIPEEPQPTYVVYPDSVVLKPRMGCMFTVRGESAVGGHIDENLVLSTKVGKEKKSTTVCQAAVSANFVNPLLHASVDVIEFCFTFNPDERMAPGTDMTQRRPLKLKNVSQLPLNFILRTHEPFSVDTWEIALDPEQETSVNVLFNPLLKSDDLKTQTLHEKLTATHQNHPQKDVWDIRAQINFPNLDFEYTELNFGCLLNDTSKTQRFRITNTSVIDTMYSWAFLEEDAGRTSRASTTGSSKRPLGLQNVVASRPEPNDVFDIRPIRGLLRPGESQEVEVSYFAHANQRFDVTAVCEVEGGPEYEVSLRGEASQIHYTLDQEGLDFGDLIHDTTEEQALMLANSGKVAFDFRIVSPDPDVVSCTPNEGRIFAKDTQKIIVRFSPKVPELVLQNVRIEIAHLEPLAFPVKGRGIFASATLSLPRAEDLALVVHENAAKQSAPSRAYGFSSPSAAGLGSPNGENDGDLSLGMLQPEVQEWLGLLAEAEELLQASGATEIDATTGLVEGIATKTGARPVSVAPAGSTSPSRGTGVGRDRPIGSAPARSSTQPLTPSTSSSSDRNSGSQTTGGSKGSKRTKGSKRAPRFDMAKVRVEAEANRLRFARFLHRVIDNIAMPHLERGPAENNVFTLARYVVELGNVVVGKSRKKVFRILNTSQMPLSFSVPKSAISGSSFSLEPAEVSKLAPNESVELQLQFSAKRDAALGPLEWSIPLDIVNGPPLEVMARANVTMPEVSIAPGDVLDFGRLLIGQCKVMSFQLKNTSPVPADWGIHLDKMAGQRGSDSRAIACVPMSGTLQPNERCNVEVTFTPREPRSYQSKLPIKVASNPRTQAIMCKGAATAIQLDVTSDLLEMRPTLPSEGDFALREFSIRNVSECDVEVYSVDFDEQHVKEEAILAAVLDSMGYANQMRSQPRKAGEPLQQSIVEQFAELQEEAGTGAEASTPEQSEEGAETNATEGDVKDAGLGDLEDVAETLQNAQANEGETAATGPSYRDRGLAMDILLLAPPNVPWKADLASLLGEKAGGRVPVLGLDAVVEQASAAGKIPLEVSAHYGLEHPELAEGGKPPKKTRPIEIEEVKLAVRHVIESPACAHGVVLAGLESKYLVQESENAFEELARAVKDAFNVPTVSTSSSLSTEDGTEESKESDNAPNDSEASASAFVSPQNVLRVVILDVQESSLASHLESIAEEEHKESDAEGVNASAEYFSNIDALKAIFVKRSSAGTDAGESVEESKEEESTEAEYAAENAASGAEDVPAWIETCLLGEDCLPFVSAAQRVEAWLPEPGTPRPADWDEHWIPIPGERVLEILERPTTRPRSAATSGPFRIKAILSKESLDTDGDDTPAEIEPDTDEAEKSAESDTDETMEEPKASVTEAPIRLVPGAPYRWVIPAGSTLKMQVILNACKQGTFEQQLSFQAVGSNQQYWVLTKGVCTVPTISADPRNVFMNRIKARPEHRLVSKKYVMSKALYEFGPLLVGKNPEECMQHEDLAVQMRNAETFRISNSGVLPVDEVRFVLVAGDGSFIDAQDSAATPFVVQPSEISLEPGETKDVRVWAFPQEESLASAKLVCCVKDNPEVYEFAMSCLGAKPQLAVHGPWEEVEEEEVADDSAQTEGEASRGDDAQEKQAALEFGRLLLGRQEERVFTVSNTSTIPVAWKLDLEAFADLPAFAVFPVEGTLAPGETSSISVQFNATEAAVHDLTLDVGFTDVEIGEPETRIQVAVRAEAYTIQVQPDFRQGDEEEDAVPAGIDFGMLRVFEAAERKLKLRNTGKYPVEFVFIMRKRLVASLIEITPMQQVLEADEEAELTLRFCSKNEAQLRNNKDIRCLIKEPATGETVESFEVPVDVCSVFSSFRVQPSKGIHFGAVKFEATPEKSFEIRNDGLFPFTYEIITTSELADRMQAQHDRIEAALREAEEKASRPQDEEVDAENDTPAETPPAPLPTAAELAAARASVELEELRALATPAQVAGAETLTVGLFDVTPRAGEISPGSSQELCVKFNADGDVLAQEALRILVSGRNPNDGTLMPSEVFELAGESHVPGINTDNYDSIFEEQGVVRSLDPTMHECGVFSKEENIFTFGAVIHTAVPAQGICERFKISNPNKIKAMVSFEVEARNTASEGIFSVHPEHLELPSHEHDFVSVYFKPSAINKYAAKFRALVTDGERKPETHLLEFDLQGEGTLPCLTVVEPSQLSDDAKFQVDLGRTQLRKSRSKEITVRNDGIVPATVRFDMDLHKSISFPLRNSSLTLQPQESRTTSVKFEPSEEGHVSAELLVRVLHNEFELSRFELSGEGYQEDMTFEELPGDADDSLDFGDVSLLPRAAGEKGGEDDGQIDEKVELEAAKSVRFCIKSNVDSVIRFEWDTAAVPQVTFSPSAGHVPPFGRLYIEAAIAASEPVSLTEATASLSMQRIIYGEDAFAAAGGRSISWNSNMTVAKPRSEDEEQNGGGDAAPESDAFQTAPEPAYTVVEGSETKSVALKCRAEVDTVRYALNEGQETTMHFRSTMMFQSRAFKFPVHNRGRMAMDIAWSIEAANGALRNSHCPFSISPAQARIAADSEQIFVVRFAPLEVEPFEYTAKAQIQNLCADQDELALTLSGMASRPVCHFELESSTYLERRKAPLPGLGPDVSVKVLEFQSLGLRIKNTKRFHVVNPTSMAYEFELVPIGEETSACFKCATSKGLIMPGKRCELSFSFTPTTVDLQESLWEFRIAEQGVSQTLLLVGTVSEPRVELSRKHVNFNSILVGGHSEETVLLENHEDVPFAFDFDSASFRDQENDIMQQLGGTDENTGGAARRARSVLRVEPMSGTVGPKSSLPLTVRFAPQGEKKHNFNLVCHVHRKPDKLSLNVKGEGSAIHDLLVMDATGAAHGAGAEQDASVRSSSGAEIELQHGERNLNELNFGLVHVNDNAKRVVTIRNRGKFSFDYLWTPPVELRDYDESGLLTLSPLRGTVRAGETAKCTFLFNPTREVALDNLRFQCTVAGARKYFVGVSGRGNKPLITFSSTKLDFGPCFVADPGARVPRVEEKTLVITNNETENPVAVDCTWLKTDFLDVVCEPSVLQPGERMEAVVRFSPRQLKMYPATIPFEINGLYTVNVLFSGEGTALHVELENSDDQKLHFGGLRVGQSATKTFALVNRSRRAVRLSLQDTEGRLEQACVRLAPAPGAILTLRPRESCSVTATFSPESRLSAFTVPVHLHVGGAERKLLAITGSCLAVDVKLELSNLSFGAVCESCQLARKIQVENAGDLGARFRWEMGSAARDNFSIFPMEGVLPPHAQLMVDVTFHPANLHADIRGDAKLYVEGNEQGMFPLSLSGSCIPQPEEGVSEVSFETKVRVPQTKSVEIKNPGKTTWMLRPTIHNSSWTGAERLEVPAGGSASYELVYRPLSMTGEIEGGGETKAPHEGSVFFALPTGQSLLFKLVGSASAPDAEDHVERSVAAKQAEAVPLKVENWCRTGQRMVVEIEKLSGPEDHFLRGASSLDIPGAASRDYKLTVIGYTQGRSEAKVTFTNTRTGEFLFYTVALTVEAPKTQETITLETSVRQTVSALIRIENPFFASETQAIFEPEGEKALFEHAKPSTTWWSCTSPTVRVRPVQAFQDCSEGVFEVQYRPLLATASQPEAGDEVTEGFEVHDLVLRSPQLGEYPYKLHLRASPAQTERSLQFRATLGGKHEQVFRFANFCPGATEFSCSVSQPLFFQVGASFKAEAVAHWRGEEVAVAVQFEPQGLGSVRDVLRVTSPDGGEYTCVLYGTCDPPRPQGPFVLEDASQSVSIEFKNVFNEAREFKFITDSDSFSVNGSRSQVVKLEAHKEITLSIKTSSSTSTTGKLLVTCVGQPDLPAWSYYLRAGKAPNSAR</sequence>
<keyword evidence="10" id="KW-1185">Reference proteome</keyword>
<dbReference type="InterPro" id="IPR013783">
    <property type="entry name" value="Ig-like_fold"/>
</dbReference>
<reference evidence="9 10" key="1">
    <citation type="submission" date="2017-12" db="EMBL/GenBank/DDBJ databases">
        <title>Sequencing, de novo assembly and annotation of complete genome of a new Thraustochytrid species, strain FCC1311.</title>
        <authorList>
            <person name="Sedici K."/>
            <person name="Godart F."/>
            <person name="Aiese Cigliano R."/>
            <person name="Sanseverino W."/>
            <person name="Barakat M."/>
            <person name="Ortet P."/>
            <person name="Marechal E."/>
            <person name="Cagnac O."/>
            <person name="Amato A."/>
        </authorList>
    </citation>
    <scope>NUCLEOTIDE SEQUENCE [LARGE SCALE GENOMIC DNA]</scope>
</reference>
<evidence type="ECO:0000256" key="5">
    <source>
        <dbReference type="ARBA" id="ARBA00023273"/>
    </source>
</evidence>
<evidence type="ECO:0000259" key="7">
    <source>
        <dbReference type="Pfam" id="PF15780"/>
    </source>
</evidence>
<feature type="region of interest" description="Disordered" evidence="6">
    <location>
        <begin position="3004"/>
        <end position="3032"/>
    </location>
</feature>
<feature type="region of interest" description="Disordered" evidence="6">
    <location>
        <begin position="3526"/>
        <end position="3549"/>
    </location>
</feature>
<evidence type="ECO:0000256" key="3">
    <source>
        <dbReference type="ARBA" id="ARBA00022490"/>
    </source>
</evidence>
<dbReference type="GO" id="GO:0003341">
    <property type="term" value="P:cilium movement"/>
    <property type="evidence" value="ECO:0007669"/>
    <property type="project" value="TreeGrafter"/>
</dbReference>
<protein>
    <submittedName>
        <fullName evidence="9">Hydrocephalus-inducing protein-like</fullName>
    </submittedName>
</protein>
<accession>A0A2R5GSE6</accession>
<feature type="domain" description="Abnormal spindle-like microcephaly-associated protein ASH" evidence="7">
    <location>
        <begin position="3290"/>
        <end position="3366"/>
    </location>
</feature>
<feature type="compositionally biased region" description="Low complexity" evidence="6">
    <location>
        <begin position="2331"/>
        <end position="2340"/>
    </location>
</feature>
<name>A0A2R5GSE6_9STRA</name>
<dbReference type="Pfam" id="PF22544">
    <property type="entry name" value="HYDIN_VesB_CFA65-like_Ig"/>
    <property type="match status" value="3"/>
</dbReference>
<keyword evidence="5" id="KW-0966">Cell projection</keyword>
<dbReference type="Gene3D" id="2.60.40.10">
    <property type="entry name" value="Immunoglobulins"/>
    <property type="match status" value="24"/>
</dbReference>
<feature type="region of interest" description="Disordered" evidence="6">
    <location>
        <begin position="2022"/>
        <end position="2052"/>
    </location>
</feature>
<feature type="region of interest" description="Disordered" evidence="6">
    <location>
        <begin position="2421"/>
        <end position="2465"/>
    </location>
</feature>
<gene>
    <name evidence="9" type="ORF">FCC1311_099932</name>
</gene>
<feature type="compositionally biased region" description="Acidic residues" evidence="6">
    <location>
        <begin position="2427"/>
        <end position="2443"/>
    </location>
</feature>
<keyword evidence="3" id="KW-0963">Cytoplasm</keyword>
<dbReference type="PANTHER" id="PTHR23053:SF0">
    <property type="entry name" value="HYDROCEPHALUS-INDUCING PROTEIN HOMOLOG"/>
    <property type="match status" value="1"/>
</dbReference>
<dbReference type="EMBL" id="BEYU01000169">
    <property type="protein sequence ID" value="GBG33770.1"/>
    <property type="molecule type" value="Genomic_DNA"/>
</dbReference>
<dbReference type="Proteomes" id="UP000241890">
    <property type="component" value="Unassembled WGS sequence"/>
</dbReference>
<feature type="compositionally biased region" description="Low complexity" evidence="6">
    <location>
        <begin position="1634"/>
        <end position="1658"/>
    </location>
</feature>
<feature type="region of interest" description="Disordered" evidence="6">
    <location>
        <begin position="2313"/>
        <end position="2340"/>
    </location>
</feature>
<feature type="domain" description="HYDIN/VesB/CFA65-like Ig-like" evidence="8">
    <location>
        <begin position="560"/>
        <end position="660"/>
    </location>
</feature>
<evidence type="ECO:0000256" key="2">
    <source>
        <dbReference type="ARBA" id="ARBA00004496"/>
    </source>
</evidence>
<organism evidence="9 10">
    <name type="scientific">Hondaea fermentalgiana</name>
    <dbReference type="NCBI Taxonomy" id="2315210"/>
    <lineage>
        <taxon>Eukaryota</taxon>
        <taxon>Sar</taxon>
        <taxon>Stramenopiles</taxon>
        <taxon>Bigyra</taxon>
        <taxon>Labyrinthulomycetes</taxon>
        <taxon>Thraustochytrida</taxon>
        <taxon>Thraustochytriidae</taxon>
        <taxon>Hondaea</taxon>
    </lineage>
</organism>
<dbReference type="InParanoid" id="A0A2R5GSE6"/>